<organism evidence="1 2">
    <name type="scientific">Hallella colorans</name>
    <dbReference type="NCBI Taxonomy" id="1703337"/>
    <lineage>
        <taxon>Bacteria</taxon>
        <taxon>Pseudomonadati</taxon>
        <taxon>Bacteroidota</taxon>
        <taxon>Bacteroidia</taxon>
        <taxon>Bacteroidales</taxon>
        <taxon>Prevotellaceae</taxon>
        <taxon>Hallella</taxon>
    </lineage>
</organism>
<evidence type="ECO:0000313" key="1">
    <source>
        <dbReference type="EMBL" id="PVX57503.1"/>
    </source>
</evidence>
<name>A0A2U0UIP8_9BACT</name>
<sequence length="68" mass="7775">MIQKYESYFIFPTNTPLKKYEDLIYFAVNVIKTTSAALSPYIKTAAYEKFYAQKTQDPLTCLSTSCAT</sequence>
<dbReference type="AlphaFoldDB" id="A0A2U0UIP8"/>
<protein>
    <submittedName>
        <fullName evidence="1">Uncharacterized protein</fullName>
    </submittedName>
</protein>
<reference evidence="1 2" key="1">
    <citation type="submission" date="2018-05" db="EMBL/GenBank/DDBJ databases">
        <title>Genomic Encyclopedia of Type Strains, Phase IV (KMG-IV): sequencing the most valuable type-strain genomes for metagenomic binning, comparative biology and taxonomic classification.</title>
        <authorList>
            <person name="Goeker M."/>
        </authorList>
    </citation>
    <scope>NUCLEOTIDE SEQUENCE [LARGE SCALE GENOMIC DNA]</scope>
    <source>
        <strain evidence="1 2">DSM 100333</strain>
    </source>
</reference>
<accession>A0A2U0UIP8</accession>
<comment type="caution">
    <text evidence="1">The sequence shown here is derived from an EMBL/GenBank/DDBJ whole genome shotgun (WGS) entry which is preliminary data.</text>
</comment>
<gene>
    <name evidence="1" type="ORF">C7379_104120</name>
</gene>
<dbReference type="EMBL" id="QENY01000004">
    <property type="protein sequence ID" value="PVX57503.1"/>
    <property type="molecule type" value="Genomic_DNA"/>
</dbReference>
<proteinExistence type="predicted"/>
<evidence type="ECO:0000313" key="2">
    <source>
        <dbReference type="Proteomes" id="UP000245870"/>
    </source>
</evidence>
<keyword evidence="2" id="KW-1185">Reference proteome</keyword>
<dbReference type="Proteomes" id="UP000245870">
    <property type="component" value="Unassembled WGS sequence"/>
</dbReference>